<dbReference type="InterPro" id="IPR049945">
    <property type="entry name" value="AAA_22"/>
</dbReference>
<dbReference type="RefSeq" id="WP_167940882.1">
    <property type="nucleotide sequence ID" value="NZ_JAATJA010000001.1"/>
</dbReference>
<dbReference type="Gene3D" id="1.10.101.10">
    <property type="entry name" value="PGBD-like superfamily/PGBD"/>
    <property type="match status" value="1"/>
</dbReference>
<dbReference type="SMART" id="SM00382">
    <property type="entry name" value="AAA"/>
    <property type="match status" value="1"/>
</dbReference>
<accession>A0A846QGD5</accession>
<evidence type="ECO:0000259" key="2">
    <source>
        <dbReference type="SMART" id="SM00382"/>
    </source>
</evidence>
<dbReference type="InterPro" id="IPR003593">
    <property type="entry name" value="AAA+_ATPase"/>
</dbReference>
<evidence type="ECO:0000256" key="1">
    <source>
        <dbReference type="SAM" id="Phobius"/>
    </source>
</evidence>
<dbReference type="InterPro" id="IPR052026">
    <property type="entry name" value="ExeA_AAA_ATPase_DNA-bind"/>
</dbReference>
<dbReference type="CDD" id="cd00009">
    <property type="entry name" value="AAA"/>
    <property type="match status" value="1"/>
</dbReference>
<reference evidence="3 4" key="1">
    <citation type="submission" date="2020-03" db="EMBL/GenBank/DDBJ databases">
        <title>Genomic Encyclopedia of Type Strains, Phase IV (KMG-IV): sequencing the most valuable type-strain genomes for metagenomic binning, comparative biology and taxonomic classification.</title>
        <authorList>
            <person name="Goeker M."/>
        </authorList>
    </citation>
    <scope>NUCLEOTIDE SEQUENCE [LARGE SCALE GENOMIC DNA]</scope>
    <source>
        <strain evidence="3 4">DSM 24233</strain>
    </source>
</reference>
<dbReference type="InterPro" id="IPR036365">
    <property type="entry name" value="PGBD-like_sf"/>
</dbReference>
<feature type="transmembrane region" description="Helical" evidence="1">
    <location>
        <begin position="288"/>
        <end position="307"/>
    </location>
</feature>
<dbReference type="Pfam" id="PF01471">
    <property type="entry name" value="PG_binding_1"/>
    <property type="match status" value="1"/>
</dbReference>
<dbReference type="InterPro" id="IPR002477">
    <property type="entry name" value="Peptidoglycan-bd-like"/>
</dbReference>
<dbReference type="PANTHER" id="PTHR35894:SF5">
    <property type="entry name" value="MU-LIKE PROPHAGE FLUMU DNA TRANSPOSITION PROTEIN B"/>
    <property type="match status" value="1"/>
</dbReference>
<dbReference type="AlphaFoldDB" id="A0A846QGD5"/>
<dbReference type="EMBL" id="JAATJA010000001">
    <property type="protein sequence ID" value="NJB67866.1"/>
    <property type="molecule type" value="Genomic_DNA"/>
</dbReference>
<evidence type="ECO:0000313" key="4">
    <source>
        <dbReference type="Proteomes" id="UP000580856"/>
    </source>
</evidence>
<gene>
    <name evidence="3" type="ORF">GGQ74_001506</name>
</gene>
<dbReference type="Proteomes" id="UP000580856">
    <property type="component" value="Unassembled WGS sequence"/>
</dbReference>
<dbReference type="GO" id="GO:0016887">
    <property type="term" value="F:ATP hydrolysis activity"/>
    <property type="evidence" value="ECO:0007669"/>
    <property type="project" value="InterPro"/>
</dbReference>
<dbReference type="SUPFAM" id="SSF52540">
    <property type="entry name" value="P-loop containing nucleoside triphosphate hydrolases"/>
    <property type="match status" value="1"/>
</dbReference>
<evidence type="ECO:0000313" key="3">
    <source>
        <dbReference type="EMBL" id="NJB67866.1"/>
    </source>
</evidence>
<feature type="domain" description="AAA+ ATPase" evidence="2">
    <location>
        <begin position="45"/>
        <end position="194"/>
    </location>
</feature>
<dbReference type="SUPFAM" id="SSF47090">
    <property type="entry name" value="PGBD-like"/>
    <property type="match status" value="1"/>
</dbReference>
<dbReference type="InterPro" id="IPR036366">
    <property type="entry name" value="PGBDSf"/>
</dbReference>
<dbReference type="Pfam" id="PF13401">
    <property type="entry name" value="AAA_22"/>
    <property type="match status" value="1"/>
</dbReference>
<keyword evidence="4" id="KW-1185">Reference proteome</keyword>
<dbReference type="InterPro" id="IPR027417">
    <property type="entry name" value="P-loop_NTPase"/>
</dbReference>
<name>A0A846QGD5_9BACT</name>
<comment type="caution">
    <text evidence="3">The sequence shown here is derived from an EMBL/GenBank/DDBJ whole genome shotgun (WGS) entry which is preliminary data.</text>
</comment>
<dbReference type="PANTHER" id="PTHR35894">
    <property type="entry name" value="GENERAL SECRETION PATHWAY PROTEIN A-RELATED"/>
    <property type="match status" value="1"/>
</dbReference>
<dbReference type="Gene3D" id="3.40.50.300">
    <property type="entry name" value="P-loop containing nucleotide triphosphate hydrolases"/>
    <property type="match status" value="1"/>
</dbReference>
<organism evidence="3 4">
    <name type="scientific">Desulfobaculum xiamenense</name>
    <dbReference type="NCBI Taxonomy" id="995050"/>
    <lineage>
        <taxon>Bacteria</taxon>
        <taxon>Pseudomonadati</taxon>
        <taxon>Thermodesulfobacteriota</taxon>
        <taxon>Desulfovibrionia</taxon>
        <taxon>Desulfovibrionales</taxon>
        <taxon>Desulfovibrionaceae</taxon>
        <taxon>Desulfobaculum</taxon>
    </lineage>
</organism>
<sequence length="570" mass="63169">MTNDIFQALGLDRNPFSMAADTDGYFHTEATKQILDELAFGILSRKGFLLLTGEVGVGKTSLLYQLLRRLDGEELATAWIFNTMLNKEELLLAIARDFGIDAPRTANVAGLVDLLQTFLVERNSEGRNCAIIVDEAHNLSLPAMEALRMLSNLELEGRKLVQILLVGQPELKARLDEPKLRQLRSRITIYKELLPFNREETGRFVNFKLSSASSPFRLSGAPLKILHMATCGNTRMINLVMERALYASVAFGEKELSARALRAAVAEIGTCQVEVAERMGAARRRVNLALTGVAAAVAVALAFAPLMPSGSGQTSVARMAMTSVLSMQLLDEKENDAGKLDADSAFVNVDGRSEGTVSADEQHGVDIENVKMRVANSENASSMAIQVAAVEENRNLTADTKTATSLDTGVESVRSDAYPEEYGKFLGAAGLEKHLADLDRAVREGKIDILEEVLPEPWQVLELDRLPAQTGMTFASFPWKKIVRDDPAWLVLWEPPFVVQDFYYGYRNEDILKLQKMLKVLGYYWGPDDGMVGPVTWRAINGFQKDMKLKRTMWPDPETVFWLIVMSKQG</sequence>
<proteinExistence type="predicted"/>
<keyword evidence="1" id="KW-0812">Transmembrane</keyword>
<keyword evidence="1" id="KW-0472">Membrane</keyword>
<protein>
    <submittedName>
        <fullName evidence="3">Type II secretory pathway predicted ATPase ExeA</fullName>
    </submittedName>
</protein>
<keyword evidence="1" id="KW-1133">Transmembrane helix</keyword>